<evidence type="ECO:0000313" key="1">
    <source>
        <dbReference type="EMBL" id="MBB5684865.1"/>
    </source>
</evidence>
<sequence>MKRVKRWAHEAVLDAMQNRLDTLSDAMGIRRQTVEHVFGTHKAWMGSTPFPTKAVKNVRTEMSLSVLANNIKRMIQIFGVQPLIHMIGPDQLTKLANSAPTNQRYSCSFLHSLGRHRL</sequence>
<protein>
    <submittedName>
        <fullName evidence="1">Glycyl-tRNA synthetase beta subunit</fullName>
    </submittedName>
</protein>
<reference evidence="1 2" key="1">
    <citation type="submission" date="2020-08" db="EMBL/GenBank/DDBJ databases">
        <title>Genomic Encyclopedia of Type Strains, Phase IV (KMG-IV): sequencing the most valuable type-strain genomes for metagenomic binning, comparative biology and taxonomic classification.</title>
        <authorList>
            <person name="Goeker M."/>
        </authorList>
    </citation>
    <scope>NUCLEOTIDE SEQUENCE [LARGE SCALE GENOMIC DNA]</scope>
    <source>
        <strain evidence="1 2">DSM 25079</strain>
    </source>
</reference>
<evidence type="ECO:0000313" key="2">
    <source>
        <dbReference type="Proteomes" id="UP000549617"/>
    </source>
</evidence>
<gene>
    <name evidence="1" type="ORF">FHS49_000856</name>
</gene>
<dbReference type="EMBL" id="JACIJC010000001">
    <property type="protein sequence ID" value="MBB5684865.1"/>
    <property type="molecule type" value="Genomic_DNA"/>
</dbReference>
<dbReference type="Proteomes" id="UP000549617">
    <property type="component" value="Unassembled WGS sequence"/>
</dbReference>
<organism evidence="1 2">
    <name type="scientific">Sphingobium boeckii</name>
    <dbReference type="NCBI Taxonomy" id="1082345"/>
    <lineage>
        <taxon>Bacteria</taxon>
        <taxon>Pseudomonadati</taxon>
        <taxon>Pseudomonadota</taxon>
        <taxon>Alphaproteobacteria</taxon>
        <taxon>Sphingomonadales</taxon>
        <taxon>Sphingomonadaceae</taxon>
        <taxon>Sphingobium</taxon>
    </lineage>
</organism>
<dbReference type="AlphaFoldDB" id="A0A7W9AFS8"/>
<name>A0A7W9AFS8_9SPHN</name>
<dbReference type="PANTHER" id="PTHR33408">
    <property type="entry name" value="TRANSPOSASE"/>
    <property type="match status" value="1"/>
</dbReference>
<proteinExistence type="predicted"/>
<keyword evidence="1" id="KW-0436">Ligase</keyword>
<keyword evidence="2" id="KW-1185">Reference proteome</keyword>
<keyword evidence="1" id="KW-0030">Aminoacyl-tRNA synthetase</keyword>
<accession>A0A7W9AFS8</accession>
<comment type="caution">
    <text evidence="1">The sequence shown here is derived from an EMBL/GenBank/DDBJ whole genome shotgun (WGS) entry which is preliminary data.</text>
</comment>
<dbReference type="GO" id="GO:0004812">
    <property type="term" value="F:aminoacyl-tRNA ligase activity"/>
    <property type="evidence" value="ECO:0007669"/>
    <property type="project" value="UniProtKB-KW"/>
</dbReference>